<dbReference type="SFLD" id="SFLDS00003">
    <property type="entry name" value="Haloacid_Dehalogenase"/>
    <property type="match status" value="1"/>
</dbReference>
<dbReference type="NCBIfam" id="TIGR01509">
    <property type="entry name" value="HAD-SF-IA-v3"/>
    <property type="match status" value="1"/>
</dbReference>
<dbReference type="SUPFAM" id="SSF56784">
    <property type="entry name" value="HAD-like"/>
    <property type="match status" value="1"/>
</dbReference>
<protein>
    <recommendedName>
        <fullName evidence="4">phosphoglycolate phosphatase</fullName>
        <ecNumber evidence="4">3.1.3.18</ecNumber>
    </recommendedName>
</protein>
<comment type="catalytic activity">
    <reaction evidence="1">
        <text>2-phosphoglycolate + H2O = glycolate + phosphate</text>
        <dbReference type="Rhea" id="RHEA:14369"/>
        <dbReference type="ChEBI" id="CHEBI:15377"/>
        <dbReference type="ChEBI" id="CHEBI:29805"/>
        <dbReference type="ChEBI" id="CHEBI:43474"/>
        <dbReference type="ChEBI" id="CHEBI:58033"/>
        <dbReference type="EC" id="3.1.3.18"/>
    </reaction>
</comment>
<dbReference type="InterPro" id="IPR006439">
    <property type="entry name" value="HAD-SF_hydro_IA"/>
</dbReference>
<dbReference type="EMBL" id="JAQIBC010000010">
    <property type="protein sequence ID" value="MDM5264608.1"/>
    <property type="molecule type" value="Genomic_DNA"/>
</dbReference>
<dbReference type="InterPro" id="IPR041492">
    <property type="entry name" value="HAD_2"/>
</dbReference>
<evidence type="ECO:0000256" key="1">
    <source>
        <dbReference type="ARBA" id="ARBA00000830"/>
    </source>
</evidence>
<dbReference type="NCBIfam" id="TIGR01549">
    <property type="entry name" value="HAD-SF-IA-v1"/>
    <property type="match status" value="1"/>
</dbReference>
<dbReference type="EC" id="3.1.3.18" evidence="4"/>
<evidence type="ECO:0000313" key="5">
    <source>
        <dbReference type="EMBL" id="MDM5264608.1"/>
    </source>
</evidence>
<keyword evidence="5" id="KW-0378">Hydrolase</keyword>
<dbReference type="SFLD" id="SFLDG01135">
    <property type="entry name" value="C1.5.6:_HAD__Beta-PGM__Phospha"/>
    <property type="match status" value="1"/>
</dbReference>
<dbReference type="SFLD" id="SFLDG01129">
    <property type="entry name" value="C1.5:_HAD__Beta-PGM__Phosphata"/>
    <property type="match status" value="1"/>
</dbReference>
<dbReference type="GO" id="GO:0016787">
    <property type="term" value="F:hydrolase activity"/>
    <property type="evidence" value="ECO:0007669"/>
    <property type="project" value="UniProtKB-KW"/>
</dbReference>
<sequence length="206" mass="23471">MDKKLIIFDMDGTLVNSSLTIANAINYVRKNLGFEPMAQEYILRLVNDHTINPAQTFYHAKAFDRDHEKWFSEYYTKNHASELVLYEGIKELLDTLKGKGHDLAVATNAYRGSTIESLTHLEVYEHFDAIACYDDVPQGKPHPDMLHKILDQLGHSSHQALFIGDGPRDALASQRAEIDYIMVDWGFTDHTDAVRSVDELHALLLR</sequence>
<keyword evidence="6" id="KW-1185">Reference proteome</keyword>
<comment type="similarity">
    <text evidence="3">Belongs to the HAD-like hydrolase superfamily. CbbY/CbbZ/Gph/YieH family.</text>
</comment>
<evidence type="ECO:0000256" key="2">
    <source>
        <dbReference type="ARBA" id="ARBA00004818"/>
    </source>
</evidence>
<dbReference type="Pfam" id="PF13419">
    <property type="entry name" value="HAD_2"/>
    <property type="match status" value="1"/>
</dbReference>
<dbReference type="Gene3D" id="1.10.150.240">
    <property type="entry name" value="Putative phosphatase, domain 2"/>
    <property type="match status" value="1"/>
</dbReference>
<evidence type="ECO:0000256" key="3">
    <source>
        <dbReference type="ARBA" id="ARBA00006171"/>
    </source>
</evidence>
<accession>A0ABT7QU60</accession>
<name>A0ABT7QU60_9BACT</name>
<proteinExistence type="inferred from homology"/>
<dbReference type="PANTHER" id="PTHR43434:SF1">
    <property type="entry name" value="PHOSPHOGLYCOLATE PHOSPHATASE"/>
    <property type="match status" value="1"/>
</dbReference>
<dbReference type="InterPro" id="IPR036412">
    <property type="entry name" value="HAD-like_sf"/>
</dbReference>
<dbReference type="Gene3D" id="3.40.50.1000">
    <property type="entry name" value="HAD superfamily/HAD-like"/>
    <property type="match status" value="1"/>
</dbReference>
<dbReference type="InterPro" id="IPR023198">
    <property type="entry name" value="PGP-like_dom2"/>
</dbReference>
<dbReference type="InterPro" id="IPR050155">
    <property type="entry name" value="HAD-like_hydrolase_sf"/>
</dbReference>
<organism evidence="5 6">
    <name type="scientific">Sulfurovum xiamenensis</name>
    <dbReference type="NCBI Taxonomy" id="3019066"/>
    <lineage>
        <taxon>Bacteria</taxon>
        <taxon>Pseudomonadati</taxon>
        <taxon>Campylobacterota</taxon>
        <taxon>Epsilonproteobacteria</taxon>
        <taxon>Campylobacterales</taxon>
        <taxon>Sulfurovaceae</taxon>
        <taxon>Sulfurovum</taxon>
    </lineage>
</organism>
<reference evidence="5" key="1">
    <citation type="submission" date="2023-01" db="EMBL/GenBank/DDBJ databases">
        <title>Sulfurovum sp. XTW-4 genome assembly.</title>
        <authorList>
            <person name="Wang J."/>
        </authorList>
    </citation>
    <scope>NUCLEOTIDE SEQUENCE</scope>
    <source>
        <strain evidence="5">XTW-4</strain>
    </source>
</reference>
<gene>
    <name evidence="5" type="ORF">PF327_10425</name>
</gene>
<dbReference type="PROSITE" id="PS01228">
    <property type="entry name" value="COF_1"/>
    <property type="match status" value="1"/>
</dbReference>
<dbReference type="RefSeq" id="WP_289402520.1">
    <property type="nucleotide sequence ID" value="NZ_JAQIBC010000010.1"/>
</dbReference>
<evidence type="ECO:0000256" key="4">
    <source>
        <dbReference type="ARBA" id="ARBA00013078"/>
    </source>
</evidence>
<dbReference type="Proteomes" id="UP001169066">
    <property type="component" value="Unassembled WGS sequence"/>
</dbReference>
<evidence type="ECO:0000313" key="6">
    <source>
        <dbReference type="Proteomes" id="UP001169066"/>
    </source>
</evidence>
<dbReference type="PRINTS" id="PR00413">
    <property type="entry name" value="HADHALOGNASE"/>
</dbReference>
<dbReference type="InterPro" id="IPR023214">
    <property type="entry name" value="HAD_sf"/>
</dbReference>
<comment type="pathway">
    <text evidence="2">Organic acid metabolism; glycolate biosynthesis; glycolate from 2-phosphoglycolate: step 1/1.</text>
</comment>
<dbReference type="PANTHER" id="PTHR43434">
    <property type="entry name" value="PHOSPHOGLYCOLATE PHOSPHATASE"/>
    <property type="match status" value="1"/>
</dbReference>
<comment type="caution">
    <text evidence="5">The sequence shown here is derived from an EMBL/GenBank/DDBJ whole genome shotgun (WGS) entry which is preliminary data.</text>
</comment>